<proteinExistence type="predicted"/>
<organism evidence="1 2">
    <name type="scientific">Dryococelus australis</name>
    <dbReference type="NCBI Taxonomy" id="614101"/>
    <lineage>
        <taxon>Eukaryota</taxon>
        <taxon>Metazoa</taxon>
        <taxon>Ecdysozoa</taxon>
        <taxon>Arthropoda</taxon>
        <taxon>Hexapoda</taxon>
        <taxon>Insecta</taxon>
        <taxon>Pterygota</taxon>
        <taxon>Neoptera</taxon>
        <taxon>Polyneoptera</taxon>
        <taxon>Phasmatodea</taxon>
        <taxon>Verophasmatodea</taxon>
        <taxon>Anareolatae</taxon>
        <taxon>Phasmatidae</taxon>
        <taxon>Eurycanthinae</taxon>
        <taxon>Dryococelus</taxon>
    </lineage>
</organism>
<evidence type="ECO:0000313" key="2">
    <source>
        <dbReference type="Proteomes" id="UP001159363"/>
    </source>
</evidence>
<reference evidence="1 2" key="1">
    <citation type="submission" date="2023-02" db="EMBL/GenBank/DDBJ databases">
        <title>LHISI_Scaffold_Assembly.</title>
        <authorList>
            <person name="Stuart O.P."/>
            <person name="Cleave R."/>
            <person name="Magrath M.J.L."/>
            <person name="Mikheyev A.S."/>
        </authorList>
    </citation>
    <scope>NUCLEOTIDE SEQUENCE [LARGE SCALE GENOMIC DNA]</scope>
    <source>
        <strain evidence="1">Daus_M_001</strain>
        <tissue evidence="1">Leg muscle</tissue>
    </source>
</reference>
<feature type="non-terminal residue" evidence="1">
    <location>
        <position position="150"/>
    </location>
</feature>
<dbReference type="EMBL" id="JARBHB010000010">
    <property type="protein sequence ID" value="KAJ8873989.1"/>
    <property type="molecule type" value="Genomic_DNA"/>
</dbReference>
<name>A0ABQ9GPR0_9NEOP</name>
<accession>A0ABQ9GPR0</accession>
<sequence length="150" mass="17000">MPDHEVENPKLPSGEGNSASFREIREILDIFEVKEKIPGSQNWVFTTTSVLPILFCMLFAVENEEHADFLRKRQHISTIETMSPTRSLLQQGMSGHGYPGYCTLRNGMPLQELNSIGAKHKMVSCSVVLSLAHTNSFFITQSYIRHAYKK</sequence>
<dbReference type="Proteomes" id="UP001159363">
    <property type="component" value="Chromosome 9"/>
</dbReference>
<gene>
    <name evidence="1" type="ORF">PR048_024829</name>
</gene>
<keyword evidence="2" id="KW-1185">Reference proteome</keyword>
<protein>
    <submittedName>
        <fullName evidence="1">Uncharacterized protein</fullName>
    </submittedName>
</protein>
<comment type="caution">
    <text evidence="1">The sequence shown here is derived from an EMBL/GenBank/DDBJ whole genome shotgun (WGS) entry which is preliminary data.</text>
</comment>
<evidence type="ECO:0000313" key="1">
    <source>
        <dbReference type="EMBL" id="KAJ8873989.1"/>
    </source>
</evidence>